<accession>A0A518JN12</accession>
<feature type="compositionally biased region" description="Polar residues" evidence="1">
    <location>
        <begin position="532"/>
        <end position="544"/>
    </location>
</feature>
<dbReference type="RefSeq" id="WP_145090234.1">
    <property type="nucleotide sequence ID" value="NZ_CP036348.1"/>
</dbReference>
<proteinExistence type="predicted"/>
<feature type="region of interest" description="Disordered" evidence="1">
    <location>
        <begin position="1"/>
        <end position="22"/>
    </location>
</feature>
<feature type="compositionally biased region" description="Basic and acidic residues" evidence="1">
    <location>
        <begin position="48"/>
        <end position="61"/>
    </location>
</feature>
<reference evidence="3 4" key="1">
    <citation type="submission" date="2019-02" db="EMBL/GenBank/DDBJ databases">
        <title>Deep-cultivation of Planctomycetes and their phenomic and genomic characterization uncovers novel biology.</title>
        <authorList>
            <person name="Wiegand S."/>
            <person name="Jogler M."/>
            <person name="Boedeker C."/>
            <person name="Pinto D."/>
            <person name="Vollmers J."/>
            <person name="Rivas-Marin E."/>
            <person name="Kohn T."/>
            <person name="Peeters S.H."/>
            <person name="Heuer A."/>
            <person name="Rast P."/>
            <person name="Oberbeckmann S."/>
            <person name="Bunk B."/>
            <person name="Jeske O."/>
            <person name="Meyerdierks A."/>
            <person name="Storesund J.E."/>
            <person name="Kallscheuer N."/>
            <person name="Luecker S."/>
            <person name="Lage O.M."/>
            <person name="Pohl T."/>
            <person name="Merkel B.J."/>
            <person name="Hornburger P."/>
            <person name="Mueller R.-W."/>
            <person name="Bruemmer F."/>
            <person name="Labrenz M."/>
            <person name="Spormann A.M."/>
            <person name="Op den Camp H."/>
            <person name="Overmann J."/>
            <person name="Amann R."/>
            <person name="Jetten M.S.M."/>
            <person name="Mascher T."/>
            <person name="Medema M.H."/>
            <person name="Devos D.P."/>
            <person name="Kaster A.-K."/>
            <person name="Ovreas L."/>
            <person name="Rohde M."/>
            <person name="Galperin M.Y."/>
            <person name="Jogler C."/>
        </authorList>
    </citation>
    <scope>NUCLEOTIDE SEQUENCE [LARGE SCALE GENOMIC DNA]</scope>
    <source>
        <strain evidence="3 4">Poly24</strain>
    </source>
</reference>
<dbReference type="InterPro" id="IPR038610">
    <property type="entry name" value="FliK-like_C_sf"/>
</dbReference>
<feature type="compositionally biased region" description="Basic and acidic residues" evidence="1">
    <location>
        <begin position="389"/>
        <end position="399"/>
    </location>
</feature>
<feature type="compositionally biased region" description="Low complexity" evidence="1">
    <location>
        <begin position="212"/>
        <end position="225"/>
    </location>
</feature>
<dbReference type="OrthoDB" id="292717at2"/>
<feature type="region of interest" description="Disordered" evidence="1">
    <location>
        <begin position="198"/>
        <end position="340"/>
    </location>
</feature>
<gene>
    <name evidence="3" type="ORF">Poly24_06180</name>
</gene>
<feature type="compositionally biased region" description="Polar residues" evidence="1">
    <location>
        <begin position="1"/>
        <end position="11"/>
    </location>
</feature>
<feature type="domain" description="Flagellar hook-length control protein-like C-terminal" evidence="2">
    <location>
        <begin position="413"/>
        <end position="492"/>
    </location>
</feature>
<dbReference type="KEGG" id="rcf:Poly24_06180"/>
<feature type="compositionally biased region" description="Polar residues" evidence="1">
    <location>
        <begin position="356"/>
        <end position="368"/>
    </location>
</feature>
<keyword evidence="3" id="KW-0282">Flagellum</keyword>
<evidence type="ECO:0000313" key="4">
    <source>
        <dbReference type="Proteomes" id="UP000315082"/>
    </source>
</evidence>
<feature type="compositionally biased region" description="Basic and acidic residues" evidence="1">
    <location>
        <begin position="13"/>
        <end position="22"/>
    </location>
</feature>
<feature type="region of interest" description="Disordered" evidence="1">
    <location>
        <begin position="487"/>
        <end position="544"/>
    </location>
</feature>
<keyword evidence="3" id="KW-0969">Cilium</keyword>
<dbReference type="Gene3D" id="3.30.750.140">
    <property type="match status" value="1"/>
</dbReference>
<feature type="region of interest" description="Disordered" evidence="1">
    <location>
        <begin position="37"/>
        <end position="181"/>
    </location>
</feature>
<evidence type="ECO:0000256" key="1">
    <source>
        <dbReference type="SAM" id="MobiDB-lite"/>
    </source>
</evidence>
<evidence type="ECO:0000313" key="3">
    <source>
        <dbReference type="EMBL" id="QDV66929.1"/>
    </source>
</evidence>
<dbReference type="Proteomes" id="UP000315082">
    <property type="component" value="Chromosome"/>
</dbReference>
<evidence type="ECO:0000259" key="2">
    <source>
        <dbReference type="Pfam" id="PF02120"/>
    </source>
</evidence>
<feature type="compositionally biased region" description="Polar residues" evidence="1">
    <location>
        <begin position="375"/>
        <end position="386"/>
    </location>
</feature>
<dbReference type="CDD" id="cd17470">
    <property type="entry name" value="T3SS_Flik_C"/>
    <property type="match status" value="1"/>
</dbReference>
<feature type="compositionally biased region" description="Low complexity" evidence="1">
    <location>
        <begin position="145"/>
        <end position="159"/>
    </location>
</feature>
<feature type="compositionally biased region" description="Polar residues" evidence="1">
    <location>
        <begin position="115"/>
        <end position="124"/>
    </location>
</feature>
<protein>
    <submittedName>
        <fullName evidence="3">Flagellar hook-length control protein FliK</fullName>
    </submittedName>
</protein>
<dbReference type="AlphaFoldDB" id="A0A518JN12"/>
<keyword evidence="4" id="KW-1185">Reference proteome</keyword>
<dbReference type="InterPro" id="IPR021136">
    <property type="entry name" value="Flagellar_hook_control-like_C"/>
</dbReference>
<dbReference type="EMBL" id="CP036348">
    <property type="protein sequence ID" value="QDV66929.1"/>
    <property type="molecule type" value="Genomic_DNA"/>
</dbReference>
<name>A0A518JN12_9BACT</name>
<feature type="compositionally biased region" description="Polar residues" evidence="1">
    <location>
        <begin position="283"/>
        <end position="297"/>
    </location>
</feature>
<keyword evidence="3" id="KW-0966">Cell projection</keyword>
<feature type="region of interest" description="Disordered" evidence="1">
    <location>
        <begin position="353"/>
        <end position="399"/>
    </location>
</feature>
<organism evidence="3 4">
    <name type="scientific">Rosistilla carotiformis</name>
    <dbReference type="NCBI Taxonomy" id="2528017"/>
    <lineage>
        <taxon>Bacteria</taxon>
        <taxon>Pseudomonadati</taxon>
        <taxon>Planctomycetota</taxon>
        <taxon>Planctomycetia</taxon>
        <taxon>Pirellulales</taxon>
        <taxon>Pirellulaceae</taxon>
        <taxon>Rosistilla</taxon>
    </lineage>
</organism>
<sequence>MGDKFSLNSLNAIRRDQSSASRLKLDSIDLSNGFAQIFEAAPATPPVPRERPQPKTDDSKSPSESAKAAANNRDDDEQPEPTGIAQAATTPRVQASDPLESAVDEPIPAEITVAQAETPSSTPTPGDEALSAEGLVSEDAAVTLEGAGDTETATEADAAFSNEADWTVAEAGSQELPSDTTTVADVVDESIDDVADVAAAAAASSKETADLPTATATEEPVVETELNSFTQASETDEATQEQQGPAIERVETEPELAETGGQTERGANDNESTDDATSPRIVGQTTAVVASEQTSSDSGGGESAAPDFQDELPATDAASFDLEPTVDAVPQELHATEPKATVHLNAAAVPAAAARQSESVSQTATTQLPDAGPSVGSTKSDATVNPTAEKAKTTEAGRLDQADRARLLQRVSRAFQQLGTDGGSLKIRLHPPRLGSMGIDVNVSGRKINARIVTESEAASQALRENLHDLKNRLAEQGFEIESIEISTDSEASAHQGSQQETHESFQRFAGPTRSLPDSVAKSEPVPDINRHSGSSTSQLDLVA</sequence>
<dbReference type="Pfam" id="PF02120">
    <property type="entry name" value="Flg_hook"/>
    <property type="match status" value="1"/>
</dbReference>